<organism evidence="1 2">
    <name type="scientific">Rhizobium lentis</name>
    <dbReference type="NCBI Taxonomy" id="1138194"/>
    <lineage>
        <taxon>Bacteria</taxon>
        <taxon>Pseudomonadati</taxon>
        <taxon>Pseudomonadota</taxon>
        <taxon>Alphaproteobacteria</taxon>
        <taxon>Hyphomicrobiales</taxon>
        <taxon>Rhizobiaceae</taxon>
        <taxon>Rhizobium/Agrobacterium group</taxon>
        <taxon>Rhizobium</taxon>
    </lineage>
</organism>
<proteinExistence type="predicted"/>
<protein>
    <submittedName>
        <fullName evidence="1">Uncharacterized protein</fullName>
    </submittedName>
</protein>
<comment type="caution">
    <text evidence="1">The sequence shown here is derived from an EMBL/GenBank/DDBJ whole genome shotgun (WGS) entry which is preliminary data.</text>
</comment>
<reference evidence="1 2" key="1">
    <citation type="submission" date="2020-08" db="EMBL/GenBank/DDBJ databases">
        <title>Genomic Encyclopedia of Type Strains, Phase IV (KMG-V): Genome sequencing to study the core and pangenomes of soil and plant-associated prokaryotes.</title>
        <authorList>
            <person name="Whitman W."/>
        </authorList>
    </citation>
    <scope>NUCLEOTIDE SEQUENCE [LARGE SCALE GENOMIC DNA]</scope>
    <source>
        <strain evidence="1 2">SEMIA 4034</strain>
    </source>
</reference>
<dbReference type="EMBL" id="JACHBC010000009">
    <property type="protein sequence ID" value="MBB5562804.1"/>
    <property type="molecule type" value="Genomic_DNA"/>
</dbReference>
<sequence length="45" mass="5284">MYAERRAPKNCCQQLPKSHINKLLKNLFDDTVLYDSVGLNHHRDT</sequence>
<gene>
    <name evidence="1" type="ORF">GGI59_004493</name>
</gene>
<dbReference type="AlphaFoldDB" id="A0A7W8XH91"/>
<name>A0A7W8XH91_9HYPH</name>
<keyword evidence="2" id="KW-1185">Reference proteome</keyword>
<evidence type="ECO:0000313" key="1">
    <source>
        <dbReference type="EMBL" id="MBB5562804.1"/>
    </source>
</evidence>
<evidence type="ECO:0000313" key="2">
    <source>
        <dbReference type="Proteomes" id="UP000528824"/>
    </source>
</evidence>
<dbReference type="Proteomes" id="UP000528824">
    <property type="component" value="Unassembled WGS sequence"/>
</dbReference>
<accession>A0A7W8XH91</accession>